<keyword evidence="13 15" id="KW-0234">DNA repair</keyword>
<feature type="region of interest" description="Disordered" evidence="17">
    <location>
        <begin position="582"/>
        <end position="602"/>
    </location>
</feature>
<dbReference type="InterPro" id="IPR014001">
    <property type="entry name" value="Helicase_ATP-bd"/>
</dbReference>
<dbReference type="SMART" id="SM00490">
    <property type="entry name" value="HELICc"/>
    <property type="match status" value="1"/>
</dbReference>
<dbReference type="EMBL" id="LGRB01000010">
    <property type="protein sequence ID" value="OCT50716.1"/>
    <property type="molecule type" value="Genomic_DNA"/>
</dbReference>
<dbReference type="PANTHER" id="PTHR45685">
    <property type="entry name" value="HELICASE SRCAP-RELATED"/>
    <property type="match status" value="1"/>
</dbReference>
<dbReference type="GO" id="GO:0000781">
    <property type="term" value="C:chromosome, telomeric region"/>
    <property type="evidence" value="ECO:0007669"/>
    <property type="project" value="GOC"/>
</dbReference>
<keyword evidence="22" id="KW-1185">Reference proteome</keyword>
<dbReference type="InterPro" id="IPR049730">
    <property type="entry name" value="SNF2/RAD54-like_C"/>
</dbReference>
<comment type="caution">
    <text evidence="21">The sequence shown here is derived from an EMBL/GenBank/DDBJ whole genome shotgun (WGS) entry which is preliminary data.</text>
</comment>
<dbReference type="InterPro" id="IPR050520">
    <property type="entry name" value="INO80/SWR1_helicase"/>
</dbReference>
<dbReference type="InterPro" id="IPR031047">
    <property type="entry name" value="DEXQc_INO80"/>
</dbReference>
<evidence type="ECO:0000256" key="13">
    <source>
        <dbReference type="ARBA" id="ARBA00023204"/>
    </source>
</evidence>
<keyword evidence="6 15" id="KW-0378">Hydrolase</keyword>
<dbReference type="Gene3D" id="3.40.50.300">
    <property type="entry name" value="P-loop containing nucleotide triphosphate hydrolases"/>
    <property type="match status" value="1"/>
</dbReference>
<evidence type="ECO:0000256" key="1">
    <source>
        <dbReference type="ARBA" id="ARBA00004123"/>
    </source>
</evidence>
<dbReference type="InterPro" id="IPR038718">
    <property type="entry name" value="SNF2-like_sf"/>
</dbReference>
<protein>
    <recommendedName>
        <fullName evidence="3 15">Chromatin-remodeling ATPase INO80</fullName>
        <ecNumber evidence="15">3.6.4.-</ecNumber>
    </recommendedName>
</protein>
<feature type="coiled-coil region" evidence="16">
    <location>
        <begin position="617"/>
        <end position="658"/>
    </location>
</feature>
<feature type="region of interest" description="Disordered" evidence="17">
    <location>
        <begin position="350"/>
        <end position="536"/>
    </location>
</feature>
<dbReference type="FunFam" id="3.40.50.10810:FF:000006">
    <property type="entry name" value="Putative DNA helicase INO80"/>
    <property type="match status" value="1"/>
</dbReference>
<feature type="compositionally biased region" description="Pro residues" evidence="17">
    <location>
        <begin position="198"/>
        <end position="207"/>
    </location>
</feature>
<accession>A0A1C1CQD8</accession>
<dbReference type="InterPro" id="IPR020838">
    <property type="entry name" value="DBINO"/>
</dbReference>
<evidence type="ECO:0000256" key="5">
    <source>
        <dbReference type="ARBA" id="ARBA00022763"/>
    </source>
</evidence>
<keyword evidence="12" id="KW-0804">Transcription</keyword>
<dbReference type="GO" id="GO:0031011">
    <property type="term" value="C:Ino80 complex"/>
    <property type="evidence" value="ECO:0007669"/>
    <property type="project" value="UniProtKB-UniRule"/>
</dbReference>
<feature type="compositionally biased region" description="Pro residues" evidence="17">
    <location>
        <begin position="71"/>
        <end position="87"/>
    </location>
</feature>
<dbReference type="GO" id="GO:0000722">
    <property type="term" value="P:telomere maintenance via recombination"/>
    <property type="evidence" value="ECO:0007669"/>
    <property type="project" value="EnsemblFungi"/>
</dbReference>
<dbReference type="CDD" id="cd18793">
    <property type="entry name" value="SF2_C_SNF"/>
    <property type="match status" value="1"/>
</dbReference>
<dbReference type="FunFam" id="3.40.50.300:FF:001269">
    <property type="entry name" value="SNF2 family helicase/ATPase"/>
    <property type="match status" value="1"/>
</dbReference>
<dbReference type="GO" id="GO:0140658">
    <property type="term" value="F:ATP-dependent chromatin remodeler activity"/>
    <property type="evidence" value="ECO:0007669"/>
    <property type="project" value="InterPro"/>
</dbReference>
<dbReference type="GO" id="GO:0003677">
    <property type="term" value="F:DNA binding"/>
    <property type="evidence" value="ECO:0007669"/>
    <property type="project" value="UniProtKB-UniRule"/>
</dbReference>
<dbReference type="OrthoDB" id="372624at2759"/>
<comment type="similarity">
    <text evidence="2 15">Belongs to the SNF2/RAD54 helicase family.</text>
</comment>
<dbReference type="Pfam" id="PF13892">
    <property type="entry name" value="DBINO"/>
    <property type="match status" value="1"/>
</dbReference>
<comment type="catalytic activity">
    <reaction evidence="15">
        <text>ATP + H2O = ADP + phosphate + H(+)</text>
        <dbReference type="Rhea" id="RHEA:13065"/>
        <dbReference type="ChEBI" id="CHEBI:15377"/>
        <dbReference type="ChEBI" id="CHEBI:15378"/>
        <dbReference type="ChEBI" id="CHEBI:30616"/>
        <dbReference type="ChEBI" id="CHEBI:43474"/>
        <dbReference type="ChEBI" id="CHEBI:456216"/>
    </reaction>
</comment>
<evidence type="ECO:0000256" key="2">
    <source>
        <dbReference type="ARBA" id="ARBA00007025"/>
    </source>
</evidence>
<feature type="compositionally biased region" description="Pro residues" evidence="17">
    <location>
        <begin position="38"/>
        <end position="53"/>
    </location>
</feature>
<dbReference type="Pfam" id="PF00271">
    <property type="entry name" value="Helicase_C"/>
    <property type="match status" value="1"/>
</dbReference>
<reference evidence="22" key="1">
    <citation type="submission" date="2015-07" db="EMBL/GenBank/DDBJ databases">
        <authorList>
            <person name="Teixeira M.M."/>
            <person name="Souza R.C."/>
            <person name="Almeida L.G."/>
            <person name="Vicente V.A."/>
            <person name="de Hoog S."/>
            <person name="Bocca A.L."/>
            <person name="de Almeida S.R."/>
            <person name="Vasconcelos A.T."/>
            <person name="Felipe M.S."/>
        </authorList>
    </citation>
    <scope>NUCLEOTIDE SEQUENCE [LARGE SCALE GENOMIC DNA]</scope>
    <source>
        <strain evidence="22">KSF</strain>
    </source>
</reference>
<evidence type="ECO:0000256" key="6">
    <source>
        <dbReference type="ARBA" id="ARBA00022801"/>
    </source>
</evidence>
<dbReference type="PROSITE" id="PS51194">
    <property type="entry name" value="HELICASE_CTER"/>
    <property type="match status" value="1"/>
</dbReference>
<feature type="compositionally biased region" description="Basic and acidic residues" evidence="17">
    <location>
        <begin position="587"/>
        <end position="601"/>
    </location>
</feature>
<keyword evidence="8" id="KW-0805">Transcription regulation</keyword>
<dbReference type="GO" id="GO:0034080">
    <property type="term" value="P:CENP-A containing chromatin assembly"/>
    <property type="evidence" value="ECO:0007669"/>
    <property type="project" value="EnsemblFungi"/>
</dbReference>
<evidence type="ECO:0000256" key="15">
    <source>
        <dbReference type="RuleBase" id="RU368001"/>
    </source>
</evidence>
<feature type="compositionally biased region" description="Basic and acidic residues" evidence="17">
    <location>
        <begin position="352"/>
        <end position="366"/>
    </location>
</feature>
<evidence type="ECO:0000259" key="19">
    <source>
        <dbReference type="PROSITE" id="PS51194"/>
    </source>
</evidence>
<feature type="region of interest" description="Disordered" evidence="17">
    <location>
        <begin position="1"/>
        <end position="264"/>
    </location>
</feature>
<feature type="compositionally biased region" description="Basic and acidic residues" evidence="17">
    <location>
        <begin position="1598"/>
        <end position="1617"/>
    </location>
</feature>
<dbReference type="Pfam" id="PF00176">
    <property type="entry name" value="SNF2-rel_dom"/>
    <property type="match status" value="1"/>
</dbReference>
<keyword evidence="4" id="KW-0547">Nucleotide-binding</keyword>
<comment type="subunit">
    <text evidence="15">Component of the INO80 chromatin-remodeling complex.</text>
</comment>
<evidence type="ECO:0000256" key="4">
    <source>
        <dbReference type="ARBA" id="ARBA00022741"/>
    </source>
</evidence>
<organism evidence="21 22">
    <name type="scientific">Cladophialophora carrionii</name>
    <dbReference type="NCBI Taxonomy" id="86049"/>
    <lineage>
        <taxon>Eukaryota</taxon>
        <taxon>Fungi</taxon>
        <taxon>Dikarya</taxon>
        <taxon>Ascomycota</taxon>
        <taxon>Pezizomycotina</taxon>
        <taxon>Eurotiomycetes</taxon>
        <taxon>Chaetothyriomycetidae</taxon>
        <taxon>Chaetothyriales</taxon>
        <taxon>Herpotrichiellaceae</taxon>
        <taxon>Cladophialophora</taxon>
    </lineage>
</organism>
<feature type="domain" description="DBINO" evidence="20">
    <location>
        <begin position="547"/>
        <end position="672"/>
    </location>
</feature>
<dbReference type="eggNOG" id="KOG0388">
    <property type="taxonomic scope" value="Eukaryota"/>
</dbReference>
<name>A0A1C1CQD8_9EURO</name>
<comment type="domain">
    <text evidence="15">The DBINO region is involved in binding to DNA.</text>
</comment>
<dbReference type="PANTHER" id="PTHR45685:SF2">
    <property type="entry name" value="CHROMATIN-REMODELING ATPASE INO80"/>
    <property type="match status" value="1"/>
</dbReference>
<dbReference type="GO" id="GO:0045944">
    <property type="term" value="P:positive regulation of transcription by RNA polymerase II"/>
    <property type="evidence" value="ECO:0007669"/>
    <property type="project" value="EnsemblFungi"/>
</dbReference>
<feature type="domain" description="Helicase C-terminal" evidence="19">
    <location>
        <begin position="1384"/>
        <end position="1544"/>
    </location>
</feature>
<dbReference type="SUPFAM" id="SSF52540">
    <property type="entry name" value="P-loop containing nucleoside triphosphate hydrolases"/>
    <property type="match status" value="2"/>
</dbReference>
<dbReference type="VEuPathDB" id="FungiDB:CLCR_06537"/>
<dbReference type="GO" id="GO:0005524">
    <property type="term" value="F:ATP binding"/>
    <property type="evidence" value="ECO:0007669"/>
    <property type="project" value="UniProtKB-UniRule"/>
</dbReference>
<keyword evidence="14" id="KW-0539">Nucleus</keyword>
<evidence type="ECO:0000313" key="21">
    <source>
        <dbReference type="EMBL" id="OCT50716.1"/>
    </source>
</evidence>
<evidence type="ECO:0000256" key="11">
    <source>
        <dbReference type="ARBA" id="ARBA00023159"/>
    </source>
</evidence>
<dbReference type="STRING" id="86049.A0A1C1CQD8"/>
<evidence type="ECO:0000256" key="12">
    <source>
        <dbReference type="ARBA" id="ARBA00023163"/>
    </source>
</evidence>
<dbReference type="InterPro" id="IPR000330">
    <property type="entry name" value="SNF2_N"/>
</dbReference>
<feature type="compositionally biased region" description="Basic and acidic residues" evidence="17">
    <location>
        <begin position="494"/>
        <end position="509"/>
    </location>
</feature>
<keyword evidence="7 15" id="KW-0067">ATP-binding</keyword>
<dbReference type="GO" id="GO:0006366">
    <property type="term" value="P:transcription by RNA polymerase II"/>
    <property type="evidence" value="ECO:0007669"/>
    <property type="project" value="EnsemblFungi"/>
</dbReference>
<dbReference type="GO" id="GO:0031509">
    <property type="term" value="P:subtelomeric heterochromatin formation"/>
    <property type="evidence" value="ECO:0007669"/>
    <property type="project" value="EnsemblFungi"/>
</dbReference>
<dbReference type="VEuPathDB" id="FungiDB:G647_05304"/>
<dbReference type="GO" id="GO:0000775">
    <property type="term" value="C:chromosome, centromeric region"/>
    <property type="evidence" value="ECO:0007669"/>
    <property type="project" value="EnsemblFungi"/>
</dbReference>
<keyword evidence="5 15" id="KW-0227">DNA damage</keyword>
<evidence type="ECO:0000256" key="3">
    <source>
        <dbReference type="ARBA" id="ARBA00019805"/>
    </source>
</evidence>
<proteinExistence type="inferred from homology"/>
<evidence type="ECO:0000313" key="22">
    <source>
        <dbReference type="Proteomes" id="UP000094526"/>
    </source>
</evidence>
<keyword evidence="11" id="KW-0010">Activator</keyword>
<dbReference type="GO" id="GO:0004386">
    <property type="term" value="F:helicase activity"/>
    <property type="evidence" value="ECO:0007669"/>
    <property type="project" value="UniProtKB-KW"/>
</dbReference>
<dbReference type="GO" id="GO:0032006">
    <property type="term" value="P:regulation of TOR signaling"/>
    <property type="evidence" value="ECO:0007669"/>
    <property type="project" value="EnsemblFungi"/>
</dbReference>
<dbReference type="PROSITE" id="PS51192">
    <property type="entry name" value="HELICASE_ATP_BIND_1"/>
    <property type="match status" value="1"/>
</dbReference>
<dbReference type="GO" id="GO:0006281">
    <property type="term" value="P:DNA repair"/>
    <property type="evidence" value="ECO:0007669"/>
    <property type="project" value="UniProtKB-UniRule"/>
</dbReference>
<dbReference type="GO" id="GO:0016887">
    <property type="term" value="F:ATP hydrolysis activity"/>
    <property type="evidence" value="ECO:0007669"/>
    <property type="project" value="EnsemblFungi"/>
</dbReference>
<evidence type="ECO:0000256" key="14">
    <source>
        <dbReference type="ARBA" id="ARBA00023242"/>
    </source>
</evidence>
<dbReference type="InterPro" id="IPR027417">
    <property type="entry name" value="P-loop_NTPase"/>
</dbReference>
<dbReference type="Proteomes" id="UP000094526">
    <property type="component" value="Unassembled WGS sequence"/>
</dbReference>
<evidence type="ECO:0000256" key="17">
    <source>
        <dbReference type="SAM" id="MobiDB-lite"/>
    </source>
</evidence>
<comment type="function">
    <text evidence="15">ATPase component of the INO80 complex which remodels chromatin by shifting nucleosomes and is involved in DNA repair.</text>
</comment>
<sequence length="1672" mass="188950">MSGSSPYAVRSPSQSNQYPPPYSPTRPNRPFFGHEPFSIPPPQHLVQTPPFPPTSLVQSPLHNRPTLASPLPAPNALPPPPPPPPPSIGAGPQYQPLPSSPPYALPRSYSGHIVHPTMPPQYDGTPSHAHPTSSALQSPLREYHSLTNGRPGEISSSESRPQSKDRPERSSNPMSFASILGPSNNEPSPKPSESKQPAPRPATPPSKPAAESKPVAEKPAKLPEIGSILSVVNGDPKPAPKTETVQVQRRYVPPPPPRTKATDEELEKISKALNLIDEIAFSDVEDAGWAEHMQLYKQKSKKRAAIVLDSELHKRKRRRGYYLDSHIHGMDKHAYQAAARYRERFEPVAAKEIADKDHQSEKERKKDMQRKRRREQQIRNDRERLEELEQQARDAPDEEAQQKLKQQSEKLEAKIRQTIARNEDPPAPEDMEVPAPAPNYDGGITSSFQLDTPEPGEPPKKRTKKEPGAPSARPKKSKEKKQAEKDAAQAAYDAMERDALINIAPKEEATPVPPPKGKKSKEAVVTTPPAPTVNYESKGYNQIYEQIWRDMARKDIPKVHKIKNASDQTKRENLRKTSILASKQARKWQERTNKSMKDTQARAKRVMREMMSFWKRNEREERDLRRMAERKEIEDAKKAEADREANRQKRKLNFLISQTELYSHFISRKIKTDEIERATDDPEVAGSGNKTAAKDVRAHKGMDDLSLSDEHGNHKVTNFEDLDFDAEDESDLRKAAMANAASALQDAQDKARNFNGDDQMAAFDNSDMNFQNPTMAGDVQVSQPKMLQAQLKEYQLKGLNWLVNLYEQGINGILADEMGLGKTVQSISVMGYLAEQHNIWGPFLVIAPASTLHNWQQEITKFVPAIKVLPYWGSAKDRKVLRKFWDRKHITYTKDSEFHVLVTSYQLVVQDAQYFQKIRWQYMILDEAQAIKSSSSSRWKTLLAFQCRNRLLLTGTPIQNNMQELWALLHFIMPTLFDSHDEFSDWFSKDIESHAQSNTKLNQDQLKRLHMILKPFMLRRVKAHVQKELGDKVEKDVFCELTYRQRAYYANLRSKISIMDLIEKATLGSDEDSATLMNLVMQFRKVCNHPDLFERADTASPYSMSYYAETASFVREGSFVQVGYSVRNQIQYDLPRILCNDVGRLDIPGPSNSQAGFRRAGFRTSGMGGLMRIWTPEHIKSSTQSDGAFSFLRFVDTSIGEAASAADLGVFERSLRVKKQPKRSLCIFQDNDDNEEKEDAHGPPVHAMFNIVNNNPRRALMDLDPNSPLARLCNISKDTVDDQGLAVIEPAARQKASAPPIEISCFDQSSISERQLTFFNMDVRAPLYGLEESVEEKLLERDVDPTDFPVCDLLPKPENVKARYTDITVPSMRRFVTDSGKLAKLDQLLRELKNGGHRVLLYFQMTRMINLMEEYLTYRNYKYCRLDGSTKLEDRRDTVHDFQTRPEIFIFLLSTRAGGLGINLTSADTVIFYDSDWNPTIDSQAMDRAHRLGQTKQVTVYRLITRGTIEERIRKRAMQKEEVQRVVITGGDGAGVDFNTRDRRENRTKDIAMWLADDDQAALIEQKEKEAAEKPEDENSKKRQSKKAQAAAARKKKGEMSLDDMYHEGEGHFEDASAKPSGAATPVSTAETSTPKKGPGSRGGRGVSKKAKTAKQRLAIVDAEGDLGMGGA</sequence>
<dbReference type="Gene3D" id="3.40.50.10810">
    <property type="entry name" value="Tandem AAA-ATPase domain"/>
    <property type="match status" value="1"/>
</dbReference>
<evidence type="ECO:0000259" key="18">
    <source>
        <dbReference type="PROSITE" id="PS51192"/>
    </source>
</evidence>
<feature type="domain" description="Helicase ATP-binding" evidence="18">
    <location>
        <begin position="803"/>
        <end position="975"/>
    </location>
</feature>
<gene>
    <name evidence="21" type="primary">INO80</name>
    <name evidence="21" type="ORF">CLCR_06537</name>
</gene>
<dbReference type="AlphaFoldDB" id="A0A1C1CQD8"/>
<evidence type="ECO:0000256" key="16">
    <source>
        <dbReference type="SAM" id="Coils"/>
    </source>
</evidence>
<feature type="compositionally biased region" description="Basic and acidic residues" evidence="17">
    <location>
        <begin position="375"/>
        <end position="415"/>
    </location>
</feature>
<evidence type="ECO:0000256" key="9">
    <source>
        <dbReference type="ARBA" id="ARBA00023054"/>
    </source>
</evidence>
<evidence type="ECO:0000256" key="8">
    <source>
        <dbReference type="ARBA" id="ARBA00023015"/>
    </source>
</evidence>
<comment type="subcellular location">
    <subcellularLocation>
        <location evidence="1 15">Nucleus</location>
    </subcellularLocation>
</comment>
<dbReference type="CDD" id="cd18002">
    <property type="entry name" value="DEXQc_INO80"/>
    <property type="match status" value="1"/>
</dbReference>
<feature type="region of interest" description="Disordered" evidence="17">
    <location>
        <begin position="1569"/>
        <end position="1656"/>
    </location>
</feature>
<dbReference type="GO" id="GO:0042393">
    <property type="term" value="F:histone binding"/>
    <property type="evidence" value="ECO:0007669"/>
    <property type="project" value="TreeGrafter"/>
</dbReference>
<keyword evidence="21" id="KW-0347">Helicase</keyword>
<dbReference type="EC" id="3.6.4.-" evidence="15"/>
<keyword evidence="10 15" id="KW-0238">DNA-binding</keyword>
<dbReference type="PROSITE" id="PS51413">
    <property type="entry name" value="DBINO"/>
    <property type="match status" value="1"/>
</dbReference>
<evidence type="ECO:0000256" key="7">
    <source>
        <dbReference type="ARBA" id="ARBA00022840"/>
    </source>
</evidence>
<feature type="compositionally biased region" description="Basic and acidic residues" evidence="17">
    <location>
        <begin position="1569"/>
        <end position="1581"/>
    </location>
</feature>
<evidence type="ECO:0000256" key="10">
    <source>
        <dbReference type="ARBA" id="ARBA00023125"/>
    </source>
</evidence>
<dbReference type="SMART" id="SM00487">
    <property type="entry name" value="DEXDc"/>
    <property type="match status" value="1"/>
</dbReference>
<dbReference type="InterPro" id="IPR001650">
    <property type="entry name" value="Helicase_C-like"/>
</dbReference>
<evidence type="ECO:0000259" key="20">
    <source>
        <dbReference type="PROSITE" id="PS51413"/>
    </source>
</evidence>
<keyword evidence="9 16" id="KW-0175">Coiled coil</keyword>